<dbReference type="OrthoDB" id="9806902at2"/>
<dbReference type="Gene3D" id="3.40.50.1820">
    <property type="entry name" value="alpha/beta hydrolase"/>
    <property type="match status" value="1"/>
</dbReference>
<evidence type="ECO:0000313" key="2">
    <source>
        <dbReference type="EMBL" id="EAS47620.1"/>
    </source>
</evidence>
<dbReference type="Proteomes" id="UP000005555">
    <property type="component" value="Unassembled WGS sequence"/>
</dbReference>
<dbReference type="ESTHER" id="9gamm-q1yt67">
    <property type="family name" value="Monoglyceridelipase_lysophospholip"/>
</dbReference>
<organism evidence="2 3">
    <name type="scientific">gamma proteobacterium HTCC2207</name>
    <dbReference type="NCBI Taxonomy" id="314287"/>
    <lineage>
        <taxon>Bacteria</taxon>
        <taxon>Pseudomonadati</taxon>
        <taxon>Pseudomonadota</taxon>
        <taxon>Gammaproteobacteria</taxon>
        <taxon>Cellvibrionales</taxon>
        <taxon>Porticoccaceae</taxon>
        <taxon>SAR92 clade</taxon>
    </lineage>
</organism>
<protein>
    <submittedName>
        <fullName evidence="2">Hydrolase, alpha/beta fold family protein</fullName>
    </submittedName>
</protein>
<dbReference type="InterPro" id="IPR022742">
    <property type="entry name" value="Hydrolase_4"/>
</dbReference>
<dbReference type="InterPro" id="IPR029058">
    <property type="entry name" value="AB_hydrolase_fold"/>
</dbReference>
<dbReference type="HOGENOM" id="CLU_026209_1_0_6"/>
<evidence type="ECO:0000313" key="3">
    <source>
        <dbReference type="Proteomes" id="UP000005555"/>
    </source>
</evidence>
<proteinExistence type="predicted"/>
<dbReference type="STRING" id="314287.GB2207_02412"/>
<accession>Q1YT67</accession>
<keyword evidence="2" id="KW-0378">Hydrolase</keyword>
<name>Q1YT67_9GAMM</name>
<keyword evidence="3" id="KW-1185">Reference proteome</keyword>
<gene>
    <name evidence="2" type="ORF">GB2207_02412</name>
</gene>
<dbReference type="InterPro" id="IPR051044">
    <property type="entry name" value="MAG_DAG_Lipase"/>
</dbReference>
<feature type="domain" description="Serine aminopeptidase S33" evidence="1">
    <location>
        <begin position="33"/>
        <end position="301"/>
    </location>
</feature>
<dbReference type="GO" id="GO:0016787">
    <property type="term" value="F:hydrolase activity"/>
    <property type="evidence" value="ECO:0007669"/>
    <property type="project" value="UniProtKB-KW"/>
</dbReference>
<dbReference type="eggNOG" id="COG2267">
    <property type="taxonomic scope" value="Bacteria"/>
</dbReference>
<dbReference type="PANTHER" id="PTHR11614">
    <property type="entry name" value="PHOSPHOLIPASE-RELATED"/>
    <property type="match status" value="1"/>
</dbReference>
<dbReference type="EMBL" id="AAPI01000002">
    <property type="protein sequence ID" value="EAS47620.1"/>
    <property type="molecule type" value="Genomic_DNA"/>
</dbReference>
<comment type="caution">
    <text evidence="2">The sequence shown here is derived from an EMBL/GenBank/DDBJ whole genome shotgun (WGS) entry which is preliminary data.</text>
</comment>
<reference evidence="2 3" key="1">
    <citation type="submission" date="2006-03" db="EMBL/GenBank/DDBJ databases">
        <authorList>
            <person name="Giovannoni S.J."/>
            <person name="Cho J.-C."/>
            <person name="Ferriera S."/>
            <person name="Johnson J."/>
            <person name="Kravitz S."/>
            <person name="Halpern A."/>
            <person name="Remington K."/>
            <person name="Beeson K."/>
            <person name="Tran B."/>
            <person name="Rogers Y.-H."/>
            <person name="Friedman R."/>
            <person name="Venter J.C."/>
        </authorList>
    </citation>
    <scope>NUCLEOTIDE SEQUENCE [LARGE SCALE GENOMIC DNA]</scope>
    <source>
        <strain evidence="2 3">HTCC2207</strain>
    </source>
</reference>
<dbReference type="Pfam" id="PF12146">
    <property type="entry name" value="Hydrolase_4"/>
    <property type="match status" value="1"/>
</dbReference>
<evidence type="ECO:0000259" key="1">
    <source>
        <dbReference type="Pfam" id="PF12146"/>
    </source>
</evidence>
<sequence>MNLKTTNLKTITFNSGEPGDCYYHEWPVQDPQTPRAWVHIMHGMAEHSARYAELAAYLNQQGFHVTADDHRGHGKTAEANGNLYHFADSDGWNQMVDDQLQLIEHIGSDNTLPLIILGHSMGSFLAMHTCQRYADKLTSRLQGLVLSGSNYAPPWFCSTASQIARVERARLGGQSVSKLLETMSFGAFNNAFKPVRTEKDWISSNPDTVDRYIADPHCGGAISTQSWYDFLRGLAELSAPAAMATISKQLPIYIFSGALDPVGGAGKGVKKLESMLNRGGVSQVSCRLYHGGHHEMLNETNKTEVYGDLLNWLNDLKI</sequence>
<dbReference type="AlphaFoldDB" id="Q1YT67"/>
<dbReference type="SUPFAM" id="SSF53474">
    <property type="entry name" value="alpha/beta-Hydrolases"/>
    <property type="match status" value="1"/>
</dbReference>